<evidence type="ECO:0000256" key="1">
    <source>
        <dbReference type="ARBA" id="ARBA00013165"/>
    </source>
</evidence>
<dbReference type="GO" id="GO:0002161">
    <property type="term" value="F:aminoacyl-tRNA deacylase activity"/>
    <property type="evidence" value="ECO:0007669"/>
    <property type="project" value="InterPro"/>
</dbReference>
<dbReference type="AlphaFoldDB" id="A0A2M8EJC1"/>
<evidence type="ECO:0000256" key="9">
    <source>
        <dbReference type="NCBIfam" id="TIGR00392"/>
    </source>
</evidence>
<dbReference type="Pfam" id="PF19302">
    <property type="entry name" value="DUF5915"/>
    <property type="match status" value="1"/>
</dbReference>
<dbReference type="InterPro" id="IPR033709">
    <property type="entry name" value="Anticodon_Ile_ABEc"/>
</dbReference>
<evidence type="ECO:0000256" key="8">
    <source>
        <dbReference type="ARBA" id="ARBA00048359"/>
    </source>
</evidence>
<dbReference type="GO" id="GO:0005737">
    <property type="term" value="C:cytoplasm"/>
    <property type="evidence" value="ECO:0007669"/>
    <property type="project" value="UniProtKB-UniRule"/>
</dbReference>
<evidence type="ECO:0000256" key="7">
    <source>
        <dbReference type="ARBA" id="ARBA00025217"/>
    </source>
</evidence>
<evidence type="ECO:0000256" key="4">
    <source>
        <dbReference type="ARBA" id="ARBA00022840"/>
    </source>
</evidence>
<dbReference type="PANTHER" id="PTHR42780">
    <property type="entry name" value="SOLEUCYL-TRNA SYNTHETASE"/>
    <property type="match status" value="1"/>
</dbReference>
<dbReference type="GO" id="GO:0005524">
    <property type="term" value="F:ATP binding"/>
    <property type="evidence" value="ECO:0007669"/>
    <property type="project" value="UniProtKB-KW"/>
</dbReference>
<evidence type="ECO:0000259" key="11">
    <source>
        <dbReference type="Pfam" id="PF00133"/>
    </source>
</evidence>
<dbReference type="PRINTS" id="PR00984">
    <property type="entry name" value="TRNASYNTHILE"/>
</dbReference>
<comment type="catalytic activity">
    <reaction evidence="8">
        <text>tRNA(Ile) + L-isoleucine + ATP = L-isoleucyl-tRNA(Ile) + AMP + diphosphate</text>
        <dbReference type="Rhea" id="RHEA:11060"/>
        <dbReference type="Rhea" id="RHEA-COMP:9666"/>
        <dbReference type="Rhea" id="RHEA-COMP:9695"/>
        <dbReference type="ChEBI" id="CHEBI:30616"/>
        <dbReference type="ChEBI" id="CHEBI:33019"/>
        <dbReference type="ChEBI" id="CHEBI:58045"/>
        <dbReference type="ChEBI" id="CHEBI:78442"/>
        <dbReference type="ChEBI" id="CHEBI:78528"/>
        <dbReference type="ChEBI" id="CHEBI:456215"/>
        <dbReference type="EC" id="6.1.1.5"/>
    </reaction>
</comment>
<keyword evidence="6" id="KW-0030">Aminoacyl-tRNA synthetase</keyword>
<comment type="function">
    <text evidence="7">Catalyzes the attachment of isoleucine to tRNA(Ile). As IleRS can inadvertently accommodate and process structurally similar amino acids such as valine, to avoid such errors it has two additional distinct tRNA(Ile)-dependent editing activities. One activity is designated as 'pretransfer' editing and involves the hydrolysis of activated Val-AMP. The other activity is designated 'posttransfer' editing and involves deacylation of mischarged Val-tRNA(Ile).</text>
</comment>
<dbReference type="SUPFAM" id="SSF50677">
    <property type="entry name" value="ValRS/IleRS/LeuRS editing domain"/>
    <property type="match status" value="1"/>
</dbReference>
<dbReference type="InterPro" id="IPR023586">
    <property type="entry name" value="Ile-tRNA-ligase_type2"/>
</dbReference>
<evidence type="ECO:0000256" key="5">
    <source>
        <dbReference type="ARBA" id="ARBA00022917"/>
    </source>
</evidence>
<keyword evidence="10" id="KW-0175">Coiled coil</keyword>
<dbReference type="CDD" id="cd07961">
    <property type="entry name" value="Anticodon_Ia_Ile_ABEc"/>
    <property type="match status" value="1"/>
</dbReference>
<dbReference type="InterPro" id="IPR009080">
    <property type="entry name" value="tRNAsynth_Ia_anticodon-bd"/>
</dbReference>
<keyword evidence="3" id="KW-0547">Nucleotide-binding</keyword>
<dbReference type="GO" id="GO:0006428">
    <property type="term" value="P:isoleucyl-tRNA aminoacylation"/>
    <property type="evidence" value="ECO:0007669"/>
    <property type="project" value="UniProtKB-UniRule"/>
</dbReference>
<dbReference type="Gene3D" id="1.10.730.10">
    <property type="entry name" value="Isoleucyl-tRNA Synthetase, Domain 1"/>
    <property type="match status" value="1"/>
</dbReference>
<evidence type="ECO:0000259" key="12">
    <source>
        <dbReference type="Pfam" id="PF08264"/>
    </source>
</evidence>
<evidence type="ECO:0000313" key="13">
    <source>
        <dbReference type="EMBL" id="PJC22787.1"/>
    </source>
</evidence>
<keyword evidence="2 13" id="KW-0436">Ligase</keyword>
<evidence type="ECO:0000256" key="2">
    <source>
        <dbReference type="ARBA" id="ARBA00022598"/>
    </source>
</evidence>
<dbReference type="EC" id="6.1.1.5" evidence="1 9"/>
<dbReference type="GO" id="GO:0000049">
    <property type="term" value="F:tRNA binding"/>
    <property type="evidence" value="ECO:0007669"/>
    <property type="project" value="InterPro"/>
</dbReference>
<dbReference type="InterPro" id="IPR009008">
    <property type="entry name" value="Val/Leu/Ile-tRNA-synth_edit"/>
</dbReference>
<comment type="caution">
    <text evidence="13">The sequence shown here is derived from an EMBL/GenBank/DDBJ whole genome shotgun (WGS) entry which is preliminary data.</text>
</comment>
<dbReference type="InterPro" id="IPR002300">
    <property type="entry name" value="aa-tRNA-synth_Ia"/>
</dbReference>
<evidence type="ECO:0000256" key="3">
    <source>
        <dbReference type="ARBA" id="ARBA00022741"/>
    </source>
</evidence>
<name>A0A2M8EJC1_UNCKA</name>
<accession>A0A2M8EJC1</accession>
<evidence type="ECO:0000313" key="14">
    <source>
        <dbReference type="Proteomes" id="UP000228781"/>
    </source>
</evidence>
<reference evidence="14" key="1">
    <citation type="submission" date="2017-09" db="EMBL/GenBank/DDBJ databases">
        <title>Depth-based differentiation of microbial function through sediment-hosted aquifers and enrichment of novel symbionts in the deep terrestrial subsurface.</title>
        <authorList>
            <person name="Probst A.J."/>
            <person name="Ladd B."/>
            <person name="Jarett J.K."/>
            <person name="Geller-Mcgrath D.E."/>
            <person name="Sieber C.M.K."/>
            <person name="Emerson J.B."/>
            <person name="Anantharaman K."/>
            <person name="Thomas B.C."/>
            <person name="Malmstrom R."/>
            <person name="Stieglmeier M."/>
            <person name="Klingl A."/>
            <person name="Woyke T."/>
            <person name="Ryan C.M."/>
            <person name="Banfield J.F."/>
        </authorList>
    </citation>
    <scope>NUCLEOTIDE SEQUENCE [LARGE SCALE GENOMIC DNA]</scope>
</reference>
<dbReference type="PANTHER" id="PTHR42780:SF1">
    <property type="entry name" value="ISOLEUCINE--TRNA LIGASE, CYTOPLASMIC"/>
    <property type="match status" value="1"/>
</dbReference>
<protein>
    <recommendedName>
        <fullName evidence="1 9">Isoleucine--tRNA ligase</fullName>
        <ecNumber evidence="1 9">6.1.1.5</ecNumber>
    </recommendedName>
</protein>
<keyword evidence="5" id="KW-0648">Protein biosynthesis</keyword>
<sequence length="1002" mass="116284">MRFKKVDAKVDFPKLERRILKDWEKRGILKKYLCKNLNVKERFGFLDGPITANNPMGVHHAWGRSYKDLFQRYKNMQGFRQRFQNGFDAQGLWVEVEVEKELGFKSKKDIEKYGIGKFVKRCKERVFKYAKIQTKQSKRLGYFMDWDKGSYFRGTAKETRLANKVRGSYYTLSDENNYTIWYFLKKCHERGWIYEGKDVVPWCPRCGTAISEHEIVTEGYRELTHKGLFLKFPVTGKPKTYFLVWTTTPWTLPANTTLAVGDETAYVTVQQGDELFILADGREVAAGIAGKVQEKVGGKEFAGLAYMGPFDDLPIQEGVTHRVVLADFVATEEGTGVVHLAPGSGKEDFQLAKERDLPVIESLDEEGKYLQGFGKYSGRRATEVEEEIIKDLKERGFLYKVEDYTHRYPVCWRCGTELLFRLVDEWYIEMDELREPVKKVVQSINWIPSWGLERELDWLENMGDWLISKKRYWGLALPFYKCKKCNTFEVIGSKEELKERAISGWKEFEGHSPHRPWVDKVKIACLKCGEPVSRIPDVGNPWLDAGIVSFSTLIDPQTKKVSYLTDKKYWREWFPFDFITESFPGQFRNWFYSLLAMATVLEGRVPFKNVLGHALVRDEIGREMHKSWGNAIDFDEGVERMGADIMRWMYFTHDPETNINFGYGPADVIRRRFFLILWNCYKFFVDYANVDRFNPAKELDPKGKKFTFESYKHSVLDRWILSRLNVLVKEVGEALDRFDVMTATFAIEEFVVRDLSQWYIRRSRDRVGPTTPGGEDKRAAYVTLYRVLFTLSKLLAPFTPFIADEVYRNLAQGQKGYQGGRGTVTGAEASVHLVSWPDYHDYLIDQKLLGDMLLVREIVEKGHSFRKARKLSLRQPLPELIVKGFPGFRSNYQKGLCALIADELNVKTVTLKEGKGKLIVEFDTRLTDELQAEGRARELIREIQDLRKEKKLEFDDRIEVVYPEAVENKSAVAKAGEFIRQQTLATSLKPGRKLMIRQVKPT</sequence>
<dbReference type="SUPFAM" id="SSF52374">
    <property type="entry name" value="Nucleotidylyl transferase"/>
    <property type="match status" value="1"/>
</dbReference>
<gene>
    <name evidence="13" type="ORF">CO059_01690</name>
</gene>
<feature type="coiled-coil region" evidence="10">
    <location>
        <begin position="929"/>
        <end position="956"/>
    </location>
</feature>
<proteinExistence type="predicted"/>
<evidence type="ECO:0000256" key="10">
    <source>
        <dbReference type="SAM" id="Coils"/>
    </source>
</evidence>
<organism evidence="13 14">
    <name type="scientific">candidate division WWE3 bacterium CG_4_9_14_0_2_um_filter_48_10</name>
    <dbReference type="NCBI Taxonomy" id="1975078"/>
    <lineage>
        <taxon>Bacteria</taxon>
        <taxon>Katanobacteria</taxon>
    </lineage>
</organism>
<dbReference type="Pfam" id="PF00133">
    <property type="entry name" value="tRNA-synt_1"/>
    <property type="match status" value="1"/>
</dbReference>
<dbReference type="InterPro" id="IPR014729">
    <property type="entry name" value="Rossmann-like_a/b/a_fold"/>
</dbReference>
<dbReference type="Gene3D" id="3.40.50.620">
    <property type="entry name" value="HUPs"/>
    <property type="match status" value="2"/>
</dbReference>
<dbReference type="EMBL" id="PFSK01000019">
    <property type="protein sequence ID" value="PJC22787.1"/>
    <property type="molecule type" value="Genomic_DNA"/>
</dbReference>
<dbReference type="InterPro" id="IPR002301">
    <property type="entry name" value="Ile-tRNA-ligase"/>
</dbReference>
<dbReference type="Proteomes" id="UP000228781">
    <property type="component" value="Unassembled WGS sequence"/>
</dbReference>
<dbReference type="SUPFAM" id="SSF47323">
    <property type="entry name" value="Anticodon-binding domain of a subclass of class I aminoacyl-tRNA synthetases"/>
    <property type="match status" value="1"/>
</dbReference>
<feature type="domain" description="Aminoacyl-tRNA synthetase class Ia" evidence="11">
    <location>
        <begin position="19"/>
        <end position="660"/>
    </location>
</feature>
<feature type="domain" description="Methionyl/Valyl/Leucyl/Isoleucyl-tRNA synthetase anticodon-binding" evidence="12">
    <location>
        <begin position="717"/>
        <end position="879"/>
    </location>
</feature>
<keyword evidence="4" id="KW-0067">ATP-binding</keyword>
<dbReference type="Pfam" id="PF08264">
    <property type="entry name" value="Anticodon_1"/>
    <property type="match status" value="1"/>
</dbReference>
<evidence type="ECO:0000256" key="6">
    <source>
        <dbReference type="ARBA" id="ARBA00023146"/>
    </source>
</evidence>
<dbReference type="GO" id="GO:0004822">
    <property type="term" value="F:isoleucine-tRNA ligase activity"/>
    <property type="evidence" value="ECO:0007669"/>
    <property type="project" value="UniProtKB-UniRule"/>
</dbReference>
<dbReference type="InterPro" id="IPR013155">
    <property type="entry name" value="M/V/L/I-tRNA-synth_anticd-bd"/>
</dbReference>
<dbReference type="NCBIfam" id="TIGR00392">
    <property type="entry name" value="ileS"/>
    <property type="match status" value="1"/>
</dbReference>